<dbReference type="AlphaFoldDB" id="A0A414FPF4"/>
<evidence type="ECO:0000313" key="1">
    <source>
        <dbReference type="EMBL" id="RHD51612.1"/>
    </source>
</evidence>
<dbReference type="EMBL" id="QSJD01000005">
    <property type="protein sequence ID" value="RHD51612.1"/>
    <property type="molecule type" value="Genomic_DNA"/>
</dbReference>
<reference evidence="1 2" key="1">
    <citation type="submission" date="2018-08" db="EMBL/GenBank/DDBJ databases">
        <title>A genome reference for cultivated species of the human gut microbiota.</title>
        <authorList>
            <person name="Zou Y."/>
            <person name="Xue W."/>
            <person name="Luo G."/>
        </authorList>
    </citation>
    <scope>NUCLEOTIDE SEQUENCE [LARGE SCALE GENOMIC DNA]</scope>
    <source>
        <strain evidence="1 2">AM31-16AC</strain>
    </source>
</reference>
<organism evidence="1 2">
    <name type="scientific">Bacteroides caccae</name>
    <dbReference type="NCBI Taxonomy" id="47678"/>
    <lineage>
        <taxon>Bacteria</taxon>
        <taxon>Pseudomonadati</taxon>
        <taxon>Bacteroidota</taxon>
        <taxon>Bacteroidia</taxon>
        <taxon>Bacteroidales</taxon>
        <taxon>Bacteroidaceae</taxon>
        <taxon>Bacteroides</taxon>
    </lineage>
</organism>
<name>A0A414FPF4_9BACE</name>
<accession>A0A414FPF4</accession>
<proteinExistence type="predicted"/>
<protein>
    <submittedName>
        <fullName evidence="1">Uncharacterized protein</fullName>
    </submittedName>
</protein>
<gene>
    <name evidence="1" type="ORF">DW794_05195</name>
</gene>
<dbReference type="RefSeq" id="WP_122264278.1">
    <property type="nucleotide sequence ID" value="NZ_CAXSUM010000005.1"/>
</dbReference>
<evidence type="ECO:0000313" key="2">
    <source>
        <dbReference type="Proteomes" id="UP000284689"/>
    </source>
</evidence>
<comment type="caution">
    <text evidence="1">The sequence shown here is derived from an EMBL/GenBank/DDBJ whole genome shotgun (WGS) entry which is preliminary data.</text>
</comment>
<sequence length="117" mass="13534">MNIPLSYNLLFQLVQAWDKEINTEPLSSYYPIAEDRSFGDIDIFSFGDHDKVNTFIRKKGIEIEYDDKHDVFKYDGITIEHHKSFLGLISKSARILEVYLQSVASKDKAIVCIKMDV</sequence>
<dbReference type="Proteomes" id="UP000284689">
    <property type="component" value="Unassembled WGS sequence"/>
</dbReference>